<comment type="cofactor">
    <cofactor evidence="1 7">
        <name>heme</name>
        <dbReference type="ChEBI" id="CHEBI:30413"/>
    </cofactor>
</comment>
<evidence type="ECO:0008006" key="12">
    <source>
        <dbReference type="Google" id="ProtNLM"/>
    </source>
</evidence>
<dbReference type="InterPro" id="IPR001128">
    <property type="entry name" value="Cyt_P450"/>
</dbReference>
<reference evidence="10 11" key="1">
    <citation type="journal article" date="2009" name="PLoS Genet.">
        <title>The genome of Nectria haematococca: contribution of supernumerary chromosomes to gene expansion.</title>
        <authorList>
            <person name="Coleman J.J."/>
            <person name="Rounsley S.D."/>
            <person name="Rodriguez-Carres M."/>
            <person name="Kuo A."/>
            <person name="Wasmann C.C."/>
            <person name="Grimwood J."/>
            <person name="Schmutz J."/>
            <person name="Taga M."/>
            <person name="White G.J."/>
            <person name="Zhou S."/>
            <person name="Schwartz D.C."/>
            <person name="Freitag M."/>
            <person name="Ma L.J."/>
            <person name="Danchin E.G."/>
            <person name="Henrissat B."/>
            <person name="Coutinho P.M."/>
            <person name="Nelson D.R."/>
            <person name="Straney D."/>
            <person name="Napoli C.A."/>
            <person name="Barker B.M."/>
            <person name="Gribskov M."/>
            <person name="Rep M."/>
            <person name="Kroken S."/>
            <person name="Molnar I."/>
            <person name="Rensing C."/>
            <person name="Kennell J.C."/>
            <person name="Zamora J."/>
            <person name="Farman M.L."/>
            <person name="Selker E.U."/>
            <person name="Salamov A."/>
            <person name="Shapiro H."/>
            <person name="Pangilinan J."/>
            <person name="Lindquist E."/>
            <person name="Lamers C."/>
            <person name="Grigoriev I.V."/>
            <person name="Geiser D.M."/>
            <person name="Covert S.F."/>
            <person name="Temporini E."/>
            <person name="Vanetten H.D."/>
        </authorList>
    </citation>
    <scope>NUCLEOTIDE SEQUENCE [LARGE SCALE GENOMIC DNA]</scope>
    <source>
        <strain evidence="11">ATCC MYA-4622 / CBS 123669 / FGSC 9596 / NRRL 45880 / 77-13-4</strain>
    </source>
</reference>
<gene>
    <name evidence="10" type="ORF">NECHADRAFT_56014</name>
</gene>
<keyword evidence="6 8" id="KW-0503">Monooxygenase</keyword>
<dbReference type="GeneID" id="9667052"/>
<evidence type="ECO:0000256" key="5">
    <source>
        <dbReference type="ARBA" id="ARBA00023004"/>
    </source>
</evidence>
<keyword evidence="9" id="KW-0812">Transmembrane</keyword>
<evidence type="ECO:0000256" key="4">
    <source>
        <dbReference type="ARBA" id="ARBA00022723"/>
    </source>
</evidence>
<evidence type="ECO:0000313" key="10">
    <source>
        <dbReference type="EMBL" id="EEU33821.1"/>
    </source>
</evidence>
<evidence type="ECO:0000256" key="2">
    <source>
        <dbReference type="ARBA" id="ARBA00010617"/>
    </source>
</evidence>
<accession>C7ZQ82</accession>
<keyword evidence="9" id="KW-0472">Membrane</keyword>
<dbReference type="GO" id="GO:0016705">
    <property type="term" value="F:oxidoreductase activity, acting on paired donors, with incorporation or reduction of molecular oxygen"/>
    <property type="evidence" value="ECO:0007669"/>
    <property type="project" value="InterPro"/>
</dbReference>
<dbReference type="InParanoid" id="C7ZQ82"/>
<dbReference type="GO" id="GO:0005506">
    <property type="term" value="F:iron ion binding"/>
    <property type="evidence" value="ECO:0007669"/>
    <property type="project" value="InterPro"/>
</dbReference>
<keyword evidence="8" id="KW-0560">Oxidoreductase</keyword>
<dbReference type="PRINTS" id="PR00385">
    <property type="entry name" value="P450"/>
</dbReference>
<dbReference type="EMBL" id="GG698985">
    <property type="protein sequence ID" value="EEU33821.1"/>
    <property type="molecule type" value="Genomic_DNA"/>
</dbReference>
<dbReference type="InterPro" id="IPR050121">
    <property type="entry name" value="Cytochrome_P450_monoxygenase"/>
</dbReference>
<sequence>MIAELALQSKTLGLLLVAFGSVLVIAIVFYHVAFSPMRAIPGPWYLRLTSLFVKYHEFHGTRRLWIHDLHLKYGPTVLLAPNEVSFASASALKQIYSSGGTGLPKDHMYSLFKAQGHTNLFTALDNKEVGEKRKQLSERYSNTSILKSPILDVIKERAEAFATECRKTASADVYVALVLERYWPLLQRIYKFLSHKPTKGGKPIDDYVWSSMSKTDYSEFSLMARLLHDKKMPVDAIASECYDHITAGIDTTGDTLCFLLWELSRPSQQERVKRLREELVVGKSSGQPLDTLPYLNAMLQEALRLWAPGMQSLPRNVPAGGREIDGHFVPAGTVVSCQSYTTHRYDDDVFQDADAFVPERWLNPDGDSERGRLFFAFGSGARTCIGRHLAMAEMRALVHAIYSKMRTVPAQDMVASMEFNDQIMTTRPEGLCCKITFEPLTD</sequence>
<dbReference type="GO" id="GO:0004497">
    <property type="term" value="F:monooxygenase activity"/>
    <property type="evidence" value="ECO:0007669"/>
    <property type="project" value="UniProtKB-KW"/>
</dbReference>
<evidence type="ECO:0000256" key="7">
    <source>
        <dbReference type="PIRSR" id="PIRSR602403-1"/>
    </source>
</evidence>
<evidence type="ECO:0000256" key="8">
    <source>
        <dbReference type="RuleBase" id="RU000461"/>
    </source>
</evidence>
<protein>
    <recommendedName>
        <fullName evidence="12">Cytochrome P450</fullName>
    </recommendedName>
</protein>
<comment type="similarity">
    <text evidence="2 8">Belongs to the cytochrome P450 family.</text>
</comment>
<dbReference type="PRINTS" id="PR00465">
    <property type="entry name" value="EP450IV"/>
</dbReference>
<feature type="binding site" description="axial binding residue" evidence="7">
    <location>
        <position position="384"/>
    </location>
    <ligand>
        <name>heme</name>
        <dbReference type="ChEBI" id="CHEBI:30413"/>
    </ligand>
    <ligandPart>
        <name>Fe</name>
        <dbReference type="ChEBI" id="CHEBI:18248"/>
    </ligandPart>
</feature>
<dbReference type="Gene3D" id="1.10.630.10">
    <property type="entry name" value="Cytochrome P450"/>
    <property type="match status" value="2"/>
</dbReference>
<dbReference type="PANTHER" id="PTHR24305">
    <property type="entry name" value="CYTOCHROME P450"/>
    <property type="match status" value="1"/>
</dbReference>
<dbReference type="OrthoDB" id="1470350at2759"/>
<dbReference type="OMA" id="HRNLFTA"/>
<proteinExistence type="inferred from homology"/>
<dbReference type="GO" id="GO:0020037">
    <property type="term" value="F:heme binding"/>
    <property type="evidence" value="ECO:0007669"/>
    <property type="project" value="InterPro"/>
</dbReference>
<keyword evidence="5 7" id="KW-0408">Iron</keyword>
<name>C7ZQ82_FUSV7</name>
<dbReference type="Pfam" id="PF00067">
    <property type="entry name" value="p450"/>
    <property type="match status" value="1"/>
</dbReference>
<keyword evidence="11" id="KW-1185">Reference proteome</keyword>
<dbReference type="InterPro" id="IPR017972">
    <property type="entry name" value="Cyt_P450_CS"/>
</dbReference>
<dbReference type="STRING" id="660122.C7ZQ82"/>
<dbReference type="SUPFAM" id="SSF48264">
    <property type="entry name" value="Cytochrome P450"/>
    <property type="match status" value="1"/>
</dbReference>
<dbReference type="AlphaFoldDB" id="C7ZQ82"/>
<feature type="transmembrane region" description="Helical" evidence="9">
    <location>
        <begin position="12"/>
        <end position="33"/>
    </location>
</feature>
<keyword evidence="9" id="KW-1133">Transmembrane helix</keyword>
<dbReference type="PROSITE" id="PS00086">
    <property type="entry name" value="CYTOCHROME_P450"/>
    <property type="match status" value="1"/>
</dbReference>
<organism evidence="10 11">
    <name type="scientific">Fusarium vanettenii (strain ATCC MYA-4622 / CBS 123669 / FGSC 9596 / NRRL 45880 / 77-13-4)</name>
    <name type="common">Fusarium solani subsp. pisi</name>
    <dbReference type="NCBI Taxonomy" id="660122"/>
    <lineage>
        <taxon>Eukaryota</taxon>
        <taxon>Fungi</taxon>
        <taxon>Dikarya</taxon>
        <taxon>Ascomycota</taxon>
        <taxon>Pezizomycotina</taxon>
        <taxon>Sordariomycetes</taxon>
        <taxon>Hypocreomycetidae</taxon>
        <taxon>Hypocreales</taxon>
        <taxon>Nectriaceae</taxon>
        <taxon>Fusarium</taxon>
        <taxon>Fusarium solani species complex</taxon>
        <taxon>Fusarium vanettenii</taxon>
    </lineage>
</organism>
<evidence type="ECO:0000256" key="6">
    <source>
        <dbReference type="ARBA" id="ARBA00023033"/>
    </source>
</evidence>
<evidence type="ECO:0000313" key="11">
    <source>
        <dbReference type="Proteomes" id="UP000005206"/>
    </source>
</evidence>
<dbReference type="InterPro" id="IPR002403">
    <property type="entry name" value="Cyt_P450_E_grp-IV"/>
</dbReference>
<dbReference type="RefSeq" id="XP_003039534.1">
    <property type="nucleotide sequence ID" value="XM_003039488.1"/>
</dbReference>
<evidence type="ECO:0000256" key="1">
    <source>
        <dbReference type="ARBA" id="ARBA00001971"/>
    </source>
</evidence>
<keyword evidence="3 7" id="KW-0349">Heme</keyword>
<dbReference type="InterPro" id="IPR036396">
    <property type="entry name" value="Cyt_P450_sf"/>
</dbReference>
<dbReference type="VEuPathDB" id="FungiDB:NECHADRAFT_56014"/>
<dbReference type="KEGG" id="nhe:NECHADRAFT_56014"/>
<dbReference type="eggNOG" id="KOG0157">
    <property type="taxonomic scope" value="Eukaryota"/>
</dbReference>
<dbReference type="PANTHER" id="PTHR24305:SF164">
    <property type="entry name" value="P450, PUTATIVE (EUROFUNG)-RELATED"/>
    <property type="match status" value="1"/>
</dbReference>
<keyword evidence="4 7" id="KW-0479">Metal-binding</keyword>
<evidence type="ECO:0000256" key="9">
    <source>
        <dbReference type="SAM" id="Phobius"/>
    </source>
</evidence>
<evidence type="ECO:0000256" key="3">
    <source>
        <dbReference type="ARBA" id="ARBA00022617"/>
    </source>
</evidence>
<dbReference type="Proteomes" id="UP000005206">
    <property type="component" value="Unassembled WGS sequence"/>
</dbReference>
<dbReference type="HOGENOM" id="CLU_001570_14_2_1"/>